<evidence type="ECO:0000256" key="2">
    <source>
        <dbReference type="SAM" id="SignalP"/>
    </source>
</evidence>
<sequence length="91" mass="10755">MWDLFIYFVDFCFLTLTLRKGQEKNKTFKLRHIRERGRVLNCQLTEKQQKQTSRFRRRPLSGRGDDVIGGDAEDKLPFGLGYIRGMSRSNL</sequence>
<feature type="chain" id="PRO_5044787402" evidence="2">
    <location>
        <begin position="20"/>
        <end position="91"/>
    </location>
</feature>
<feature type="region of interest" description="Disordered" evidence="1">
    <location>
        <begin position="48"/>
        <end position="68"/>
    </location>
</feature>
<feature type="signal peptide" evidence="2">
    <location>
        <begin position="1"/>
        <end position="19"/>
    </location>
</feature>
<accession>A0ABD2FNW2</accession>
<dbReference type="EMBL" id="JBIYXZ010002089">
    <property type="protein sequence ID" value="KAL3043265.1"/>
    <property type="molecule type" value="Genomic_DNA"/>
</dbReference>
<evidence type="ECO:0000313" key="3">
    <source>
        <dbReference type="EMBL" id="KAL3043265.1"/>
    </source>
</evidence>
<keyword evidence="4" id="KW-1185">Reference proteome</keyword>
<comment type="caution">
    <text evidence="3">The sequence shown here is derived from an EMBL/GenBank/DDBJ whole genome shotgun (WGS) entry which is preliminary data.</text>
</comment>
<dbReference type="Proteomes" id="UP001619887">
    <property type="component" value="Unassembled WGS sequence"/>
</dbReference>
<dbReference type="AlphaFoldDB" id="A0ABD2FNW2"/>
<reference evidence="3 4" key="2">
    <citation type="journal article" date="2024" name="G3 (Bethesda)">
        <title>The genome of the cryopelagic Antarctic bald notothen, Trematomus borchgrevinki.</title>
        <authorList>
            <person name="Rayamajhi N."/>
            <person name="Rivera-Colon A.G."/>
            <person name="Minhas B.F."/>
            <person name="Cheng C.C."/>
            <person name="Catchen J.M."/>
        </authorList>
    </citation>
    <scope>NUCLEOTIDE SEQUENCE [LARGE SCALE GENOMIC DNA]</scope>
    <source>
        <strain evidence="3">AGRC-2024</strain>
    </source>
</reference>
<keyword evidence="2" id="KW-0732">Signal</keyword>
<protein>
    <submittedName>
        <fullName evidence="3">Uncharacterized protein</fullName>
    </submittedName>
</protein>
<name>A0ABD2FNW2_PAGBO</name>
<reference evidence="3 4" key="1">
    <citation type="journal article" date="2022" name="G3 (Bethesda)">
        <title>Evaluating Illumina-, Nanopore-, and PacBio-based genome assembly strategies with the bald notothen, Trematomus borchgrevinki.</title>
        <authorList>
            <person name="Rayamajhi N."/>
            <person name="Cheng C.C."/>
            <person name="Catchen J.M."/>
        </authorList>
    </citation>
    <scope>NUCLEOTIDE SEQUENCE [LARGE SCALE GENOMIC DNA]</scope>
    <source>
        <strain evidence="3">AGRC-2024</strain>
    </source>
</reference>
<gene>
    <name evidence="3" type="ORF">OYC64_021061</name>
</gene>
<evidence type="ECO:0000313" key="4">
    <source>
        <dbReference type="Proteomes" id="UP001619887"/>
    </source>
</evidence>
<proteinExistence type="predicted"/>
<evidence type="ECO:0000256" key="1">
    <source>
        <dbReference type="SAM" id="MobiDB-lite"/>
    </source>
</evidence>
<organism evidence="3 4">
    <name type="scientific">Pagothenia borchgrevinki</name>
    <name type="common">Bald rockcod</name>
    <name type="synonym">Trematomus borchgrevinki</name>
    <dbReference type="NCBI Taxonomy" id="8213"/>
    <lineage>
        <taxon>Eukaryota</taxon>
        <taxon>Metazoa</taxon>
        <taxon>Chordata</taxon>
        <taxon>Craniata</taxon>
        <taxon>Vertebrata</taxon>
        <taxon>Euteleostomi</taxon>
        <taxon>Actinopterygii</taxon>
        <taxon>Neopterygii</taxon>
        <taxon>Teleostei</taxon>
        <taxon>Neoteleostei</taxon>
        <taxon>Acanthomorphata</taxon>
        <taxon>Eupercaria</taxon>
        <taxon>Perciformes</taxon>
        <taxon>Notothenioidei</taxon>
        <taxon>Nototheniidae</taxon>
        <taxon>Pagothenia</taxon>
    </lineage>
</organism>